<keyword evidence="17" id="KW-1185">Reference proteome</keyword>
<evidence type="ECO:0000256" key="4">
    <source>
        <dbReference type="ARBA" id="ARBA00022475"/>
    </source>
</evidence>
<dbReference type="PROSITE" id="PS50109">
    <property type="entry name" value="HIS_KIN"/>
    <property type="match status" value="1"/>
</dbReference>
<comment type="caution">
    <text evidence="16">The sequence shown here is derived from an EMBL/GenBank/DDBJ whole genome shotgun (WGS) entry which is preliminary data.</text>
</comment>
<feature type="transmembrane region" description="Helical" evidence="14">
    <location>
        <begin position="7"/>
        <end position="25"/>
    </location>
</feature>
<feature type="transmembrane region" description="Helical" evidence="14">
    <location>
        <begin position="130"/>
        <end position="148"/>
    </location>
</feature>
<accession>A0ABW6KC11</accession>
<evidence type="ECO:0000313" key="17">
    <source>
        <dbReference type="Proteomes" id="UP001601059"/>
    </source>
</evidence>
<sequence length="413" mass="46672">MIDTSPIIMNILIVLLCIFFIHIYWSNPRRKKNNKNVLILATGAICIFFVMTYPFTLEPGNIYDLRKIPIILATFYGSIPIGLTLTIGMLIYRVMIGGIGVILSFIVYALIFIAMILLKKKFDESGLKKRIVIATSIAGISSFLGPVMDKFSGVPILENEFMNFYIIFVLINSVVIAICVYIVERMLEGFQLRETMVNNEKLHVIGQLAASLAHEIRNPLTASRGFIQLLEEIVPDHCRRYTKISRDEMDRALSIIDDYLTFAKPEAHKRKKVNLKEVLEQVTQLLSPYTLLHNVTIVLNLKEGWVEGDRDKLLQCFVNLVKNAIESMPNGGDVRISLFQKKNHVVVSIEDQGIGMTKEEILRLGTPFYSMKEKGTGLGMMVVMSLIKNMDGSINFKSEPNKGTEVKVLMNSI</sequence>
<keyword evidence="10 16" id="KW-0067">ATP-binding</keyword>
<dbReference type="Gene3D" id="1.10.287.130">
    <property type="match status" value="1"/>
</dbReference>
<dbReference type="InterPro" id="IPR004358">
    <property type="entry name" value="Sig_transdc_His_kin-like_C"/>
</dbReference>
<dbReference type="InterPro" id="IPR003594">
    <property type="entry name" value="HATPase_dom"/>
</dbReference>
<dbReference type="Pfam" id="PF02518">
    <property type="entry name" value="HATPase_c"/>
    <property type="match status" value="1"/>
</dbReference>
<feature type="transmembrane region" description="Helical" evidence="14">
    <location>
        <begin position="68"/>
        <end position="92"/>
    </location>
</feature>
<dbReference type="SUPFAM" id="SSF55874">
    <property type="entry name" value="ATPase domain of HSP90 chaperone/DNA topoisomerase II/histidine kinase"/>
    <property type="match status" value="1"/>
</dbReference>
<evidence type="ECO:0000256" key="13">
    <source>
        <dbReference type="ARBA" id="ARBA00023136"/>
    </source>
</evidence>
<keyword evidence="8" id="KW-0547">Nucleotide-binding</keyword>
<evidence type="ECO:0000256" key="3">
    <source>
        <dbReference type="ARBA" id="ARBA00012438"/>
    </source>
</evidence>
<evidence type="ECO:0000256" key="1">
    <source>
        <dbReference type="ARBA" id="ARBA00000085"/>
    </source>
</evidence>
<feature type="transmembrane region" description="Helical" evidence="14">
    <location>
        <begin position="98"/>
        <end position="118"/>
    </location>
</feature>
<dbReference type="SUPFAM" id="SSF47384">
    <property type="entry name" value="Homodimeric domain of signal transducing histidine kinase"/>
    <property type="match status" value="1"/>
</dbReference>
<dbReference type="Pfam" id="PF07694">
    <property type="entry name" value="5TM-5TMR_LYT"/>
    <property type="match status" value="1"/>
</dbReference>
<dbReference type="EC" id="2.7.13.3" evidence="3"/>
<evidence type="ECO:0000256" key="11">
    <source>
        <dbReference type="ARBA" id="ARBA00022989"/>
    </source>
</evidence>
<keyword evidence="6" id="KW-0808">Transferase</keyword>
<comment type="catalytic activity">
    <reaction evidence="1">
        <text>ATP + protein L-histidine = ADP + protein N-phospho-L-histidine.</text>
        <dbReference type="EC" id="2.7.13.3"/>
    </reaction>
</comment>
<evidence type="ECO:0000256" key="5">
    <source>
        <dbReference type="ARBA" id="ARBA00022553"/>
    </source>
</evidence>
<dbReference type="Gene3D" id="3.30.565.10">
    <property type="entry name" value="Histidine kinase-like ATPase, C-terminal domain"/>
    <property type="match status" value="1"/>
</dbReference>
<evidence type="ECO:0000256" key="6">
    <source>
        <dbReference type="ARBA" id="ARBA00022679"/>
    </source>
</evidence>
<dbReference type="SMART" id="SM00388">
    <property type="entry name" value="HisKA"/>
    <property type="match status" value="1"/>
</dbReference>
<dbReference type="Pfam" id="PF00512">
    <property type="entry name" value="HisKA"/>
    <property type="match status" value="1"/>
</dbReference>
<keyword evidence="12" id="KW-0902">Two-component regulatory system</keyword>
<evidence type="ECO:0000313" key="16">
    <source>
        <dbReference type="EMBL" id="MFE8700458.1"/>
    </source>
</evidence>
<name>A0ABW6KC11_9BACI</name>
<dbReference type="InterPro" id="IPR011620">
    <property type="entry name" value="Sig_transdc_His_kinase_LytS_TM"/>
</dbReference>
<dbReference type="InterPro" id="IPR036097">
    <property type="entry name" value="HisK_dim/P_sf"/>
</dbReference>
<dbReference type="PANTHER" id="PTHR43065:SF46">
    <property type="entry name" value="C4-DICARBOXYLATE TRANSPORT SENSOR PROTEIN DCTB"/>
    <property type="match status" value="1"/>
</dbReference>
<evidence type="ECO:0000256" key="12">
    <source>
        <dbReference type="ARBA" id="ARBA00023012"/>
    </source>
</evidence>
<comment type="subcellular location">
    <subcellularLocation>
        <location evidence="2">Cell membrane</location>
        <topology evidence="2">Multi-pass membrane protein</topology>
    </subcellularLocation>
</comment>
<dbReference type="GO" id="GO:0005524">
    <property type="term" value="F:ATP binding"/>
    <property type="evidence" value="ECO:0007669"/>
    <property type="project" value="UniProtKB-KW"/>
</dbReference>
<reference evidence="16 17" key="1">
    <citation type="submission" date="2024-08" db="EMBL/GenBank/DDBJ databases">
        <title>Two novel Cytobacillus novel species.</title>
        <authorList>
            <person name="Liu G."/>
        </authorList>
    </citation>
    <scope>NUCLEOTIDE SEQUENCE [LARGE SCALE GENOMIC DNA]</scope>
    <source>
        <strain evidence="16 17">FJAT-54145</strain>
    </source>
</reference>
<feature type="domain" description="Histidine kinase" evidence="15">
    <location>
        <begin position="211"/>
        <end position="413"/>
    </location>
</feature>
<evidence type="ECO:0000256" key="9">
    <source>
        <dbReference type="ARBA" id="ARBA00022777"/>
    </source>
</evidence>
<keyword evidence="11 14" id="KW-1133">Transmembrane helix</keyword>
<dbReference type="CDD" id="cd00075">
    <property type="entry name" value="HATPase"/>
    <property type="match status" value="1"/>
</dbReference>
<dbReference type="EMBL" id="JBIACK010000002">
    <property type="protein sequence ID" value="MFE8700458.1"/>
    <property type="molecule type" value="Genomic_DNA"/>
</dbReference>
<dbReference type="SMART" id="SM00387">
    <property type="entry name" value="HATPase_c"/>
    <property type="match status" value="1"/>
</dbReference>
<dbReference type="InterPro" id="IPR005467">
    <property type="entry name" value="His_kinase_dom"/>
</dbReference>
<dbReference type="PRINTS" id="PR00344">
    <property type="entry name" value="BCTRLSENSOR"/>
</dbReference>
<proteinExistence type="predicted"/>
<dbReference type="InterPro" id="IPR003661">
    <property type="entry name" value="HisK_dim/P_dom"/>
</dbReference>
<evidence type="ECO:0000256" key="8">
    <source>
        <dbReference type="ARBA" id="ARBA00022741"/>
    </source>
</evidence>
<keyword evidence="5" id="KW-0597">Phosphoprotein</keyword>
<protein>
    <recommendedName>
        <fullName evidence="3">histidine kinase</fullName>
        <ecNumber evidence="3">2.7.13.3</ecNumber>
    </recommendedName>
</protein>
<dbReference type="InterPro" id="IPR036890">
    <property type="entry name" value="HATPase_C_sf"/>
</dbReference>
<evidence type="ECO:0000256" key="2">
    <source>
        <dbReference type="ARBA" id="ARBA00004651"/>
    </source>
</evidence>
<feature type="transmembrane region" description="Helical" evidence="14">
    <location>
        <begin position="164"/>
        <end position="183"/>
    </location>
</feature>
<dbReference type="CDD" id="cd00082">
    <property type="entry name" value="HisKA"/>
    <property type="match status" value="1"/>
</dbReference>
<evidence type="ECO:0000256" key="14">
    <source>
        <dbReference type="SAM" id="Phobius"/>
    </source>
</evidence>
<evidence type="ECO:0000256" key="7">
    <source>
        <dbReference type="ARBA" id="ARBA00022692"/>
    </source>
</evidence>
<keyword evidence="9" id="KW-0418">Kinase</keyword>
<dbReference type="RefSeq" id="WP_389359642.1">
    <property type="nucleotide sequence ID" value="NZ_JBIACK010000002.1"/>
</dbReference>
<dbReference type="Proteomes" id="UP001601059">
    <property type="component" value="Unassembled WGS sequence"/>
</dbReference>
<dbReference type="PANTHER" id="PTHR43065">
    <property type="entry name" value="SENSOR HISTIDINE KINASE"/>
    <property type="match status" value="1"/>
</dbReference>
<gene>
    <name evidence="16" type="ORF">ACFYKX_07525</name>
</gene>
<feature type="transmembrane region" description="Helical" evidence="14">
    <location>
        <begin position="37"/>
        <end position="56"/>
    </location>
</feature>
<keyword evidence="13 14" id="KW-0472">Membrane</keyword>
<organism evidence="16 17">
    <name type="scientific">Cytobacillus spartinae</name>
    <dbReference type="NCBI Taxonomy" id="3299023"/>
    <lineage>
        <taxon>Bacteria</taxon>
        <taxon>Bacillati</taxon>
        <taxon>Bacillota</taxon>
        <taxon>Bacilli</taxon>
        <taxon>Bacillales</taxon>
        <taxon>Bacillaceae</taxon>
        <taxon>Cytobacillus</taxon>
    </lineage>
</organism>
<keyword evidence="4" id="KW-1003">Cell membrane</keyword>
<evidence type="ECO:0000256" key="10">
    <source>
        <dbReference type="ARBA" id="ARBA00022840"/>
    </source>
</evidence>
<evidence type="ECO:0000259" key="15">
    <source>
        <dbReference type="PROSITE" id="PS50109"/>
    </source>
</evidence>
<keyword evidence="7 14" id="KW-0812">Transmembrane</keyword>